<dbReference type="EMBL" id="CP006936">
    <property type="protein sequence ID" value="AHC25660.1"/>
    <property type="molecule type" value="Genomic_DNA"/>
</dbReference>
<protein>
    <submittedName>
        <fullName evidence="2">Aromatic-ring-hydroxylating dioxygenase subunit beta</fullName>
    </submittedName>
</protein>
<evidence type="ECO:0000313" key="3">
    <source>
        <dbReference type="Proteomes" id="UP000018763"/>
    </source>
</evidence>
<dbReference type="GO" id="GO:0051213">
    <property type="term" value="F:dioxygenase activity"/>
    <property type="evidence" value="ECO:0007669"/>
    <property type="project" value="UniProtKB-KW"/>
</dbReference>
<keyword evidence="2" id="KW-0223">Dioxygenase</keyword>
<reference evidence="2 3" key="1">
    <citation type="journal article" date="2014" name="Genome Announc.">
        <title>Complete Genome Sequence of Sterol-Transforming Mycobacterium neoaurum Strain VKM Ac-1815D.</title>
        <authorList>
            <person name="Shtratnikova V.Y."/>
            <person name="Bragin E.Y."/>
            <person name="Dovbnya D.V."/>
            <person name="Pekov Y.A."/>
            <person name="Schelkunov M.I."/>
            <person name="Strizhov N."/>
            <person name="Ivashina T.V."/>
            <person name="Ashapkin V.V."/>
            <person name="Donova M.V."/>
        </authorList>
    </citation>
    <scope>NUCLEOTIDE SEQUENCE [LARGE SCALE GENOMIC DNA]</scope>
    <source>
        <strain evidence="2 3">VKM Ac-1815D</strain>
    </source>
</reference>
<dbReference type="AlphaFoldDB" id="V5XB41"/>
<dbReference type="Gene3D" id="3.10.450.50">
    <property type="match status" value="1"/>
</dbReference>
<sequence length="172" mass="19807">MQALIDKDEIRELALRYCRGVDRKDPALLRSLYTSDGIDNHANIFRGSASAYVEFLESSFQFIQIGAHYVCNHLIELDGDEASGEVYALGYHILPIADSRPIESFVGVRYLDRYRREDGQWRFASREVVIDLDRSRTVEHRGADPMDAEADLSYRVLTGERFRRRSAYPVLD</sequence>
<organism evidence="2 3">
    <name type="scientific">Mycolicibacterium neoaurum VKM Ac-1815D</name>
    <dbReference type="NCBI Taxonomy" id="700508"/>
    <lineage>
        <taxon>Bacteria</taxon>
        <taxon>Bacillati</taxon>
        <taxon>Actinomycetota</taxon>
        <taxon>Actinomycetes</taxon>
        <taxon>Mycobacteriales</taxon>
        <taxon>Mycobacteriaceae</taxon>
        <taxon>Mycolicibacterium</taxon>
    </lineage>
</organism>
<accession>V5XB41</accession>
<dbReference type="SUPFAM" id="SSF54427">
    <property type="entry name" value="NTF2-like"/>
    <property type="match status" value="1"/>
</dbReference>
<name>V5XB41_MYCNE</name>
<proteinExistence type="predicted"/>
<dbReference type="Pfam" id="PF13577">
    <property type="entry name" value="SnoaL_4"/>
    <property type="match status" value="1"/>
</dbReference>
<feature type="domain" description="SnoaL-like" evidence="1">
    <location>
        <begin position="3"/>
        <end position="126"/>
    </location>
</feature>
<evidence type="ECO:0000313" key="2">
    <source>
        <dbReference type="EMBL" id="AHC25660.1"/>
    </source>
</evidence>
<dbReference type="Proteomes" id="UP000018763">
    <property type="component" value="Chromosome"/>
</dbReference>
<dbReference type="InterPro" id="IPR032710">
    <property type="entry name" value="NTF2-like_dom_sf"/>
</dbReference>
<keyword evidence="3" id="KW-1185">Reference proteome</keyword>
<evidence type="ECO:0000259" key="1">
    <source>
        <dbReference type="Pfam" id="PF13577"/>
    </source>
</evidence>
<keyword evidence="2" id="KW-0560">Oxidoreductase</keyword>
<gene>
    <name evidence="2" type="ORF">D174_14185</name>
</gene>
<dbReference type="CDD" id="cd00531">
    <property type="entry name" value="NTF2_like"/>
    <property type="match status" value="1"/>
</dbReference>
<dbReference type="InterPro" id="IPR037401">
    <property type="entry name" value="SnoaL-like"/>
</dbReference>